<dbReference type="Proteomes" id="UP000190868">
    <property type="component" value="Chromosome"/>
</dbReference>
<dbReference type="EMBL" id="CP017258">
    <property type="protein sequence ID" value="AQW87350.1"/>
    <property type="molecule type" value="Genomic_DNA"/>
</dbReference>
<evidence type="ECO:0000259" key="8">
    <source>
        <dbReference type="Pfam" id="PF14743"/>
    </source>
</evidence>
<evidence type="ECO:0000256" key="3">
    <source>
        <dbReference type="ARBA" id="ARBA00022705"/>
    </source>
</evidence>
<keyword evidence="5" id="KW-0234">DNA repair</keyword>
<keyword evidence="3" id="KW-0235">DNA replication</keyword>
<dbReference type="GO" id="GO:0006281">
    <property type="term" value="P:DNA repair"/>
    <property type="evidence" value="ECO:0007669"/>
    <property type="project" value="UniProtKB-KW"/>
</dbReference>
<dbReference type="PROSITE" id="PS00333">
    <property type="entry name" value="DNA_LIGASE_A2"/>
    <property type="match status" value="1"/>
</dbReference>
<keyword evidence="4" id="KW-0227">DNA damage</keyword>
<dbReference type="SUPFAM" id="SSF50249">
    <property type="entry name" value="Nucleic acid-binding proteins"/>
    <property type="match status" value="1"/>
</dbReference>
<comment type="cofactor">
    <cofactor evidence="1">
        <name>a divalent metal cation</name>
        <dbReference type="ChEBI" id="CHEBI:60240"/>
    </cofactor>
</comment>
<dbReference type="EMBL" id="CP017258">
    <property type="protein sequence ID" value="AQW87079.1"/>
    <property type="molecule type" value="Genomic_DNA"/>
</dbReference>
<dbReference type="InterPro" id="IPR029319">
    <property type="entry name" value="DNA_ligase_OB"/>
</dbReference>
<dbReference type="GO" id="GO:0006260">
    <property type="term" value="P:DNA replication"/>
    <property type="evidence" value="ECO:0007669"/>
    <property type="project" value="UniProtKB-KW"/>
</dbReference>
<dbReference type="GO" id="GO:0005524">
    <property type="term" value="F:ATP binding"/>
    <property type="evidence" value="ECO:0007669"/>
    <property type="project" value="InterPro"/>
</dbReference>
<dbReference type="Pfam" id="PF14743">
    <property type="entry name" value="DNA_ligase_OB_2"/>
    <property type="match status" value="1"/>
</dbReference>
<organism evidence="9 11">
    <name type="scientific">Campylobacter pinnipediorum subsp. caledonicus</name>
    <dbReference type="NCBI Taxonomy" id="1874362"/>
    <lineage>
        <taxon>Bacteria</taxon>
        <taxon>Pseudomonadati</taxon>
        <taxon>Campylobacterota</taxon>
        <taxon>Epsilonproteobacteria</taxon>
        <taxon>Campylobacterales</taxon>
        <taxon>Campylobacteraceae</taxon>
        <taxon>Campylobacter</taxon>
    </lineage>
</organism>
<dbReference type="AlphaFoldDB" id="A0A1S6U5W1"/>
<evidence type="ECO:0000256" key="6">
    <source>
        <dbReference type="ARBA" id="ARBA00034003"/>
    </source>
</evidence>
<feature type="domain" description="ATP-dependent DNA ligase family profile" evidence="7">
    <location>
        <begin position="36"/>
        <end position="197"/>
    </location>
</feature>
<evidence type="ECO:0000259" key="7">
    <source>
        <dbReference type="Pfam" id="PF01068"/>
    </source>
</evidence>
<dbReference type="RefSeq" id="WP_226995991.1">
    <property type="nucleotide sequence ID" value="NZ_CP017258.1"/>
</dbReference>
<evidence type="ECO:0000313" key="9">
    <source>
        <dbReference type="EMBL" id="AQW87079.1"/>
    </source>
</evidence>
<proteinExistence type="predicted"/>
<keyword evidence="2 9" id="KW-0436">Ligase</keyword>
<dbReference type="Gene3D" id="3.30.1490.70">
    <property type="match status" value="1"/>
</dbReference>
<keyword evidence="11" id="KW-1185">Reference proteome</keyword>
<dbReference type="PANTHER" id="PTHR47810:SF1">
    <property type="entry name" value="DNA LIGASE B"/>
    <property type="match status" value="1"/>
</dbReference>
<evidence type="ECO:0000313" key="11">
    <source>
        <dbReference type="Proteomes" id="UP000190868"/>
    </source>
</evidence>
<reference evidence="11" key="1">
    <citation type="submission" date="2016-09" db="EMBL/GenBank/DDBJ databases">
        <title>Comparative genomics of the Campylobacter concisus group.</title>
        <authorList>
            <person name="Miller W.G."/>
            <person name="Yee E."/>
            <person name="Chapman M.H."/>
            <person name="Huynh S."/>
            <person name="Bono J.L."/>
            <person name="On S.L.W."/>
            <person name="StLeger J."/>
            <person name="Foster G."/>
            <person name="Parker C.T."/>
        </authorList>
    </citation>
    <scope>NUCLEOTIDE SEQUENCE [LARGE SCALE GENOMIC DNA]</scope>
    <source>
        <strain evidence="11">RM18021</strain>
    </source>
</reference>
<evidence type="ECO:0000256" key="2">
    <source>
        <dbReference type="ARBA" id="ARBA00022598"/>
    </source>
</evidence>
<feature type="domain" description="DNA ligase OB-like" evidence="8">
    <location>
        <begin position="211"/>
        <end position="276"/>
    </location>
</feature>
<dbReference type="InterPro" id="IPR016059">
    <property type="entry name" value="DNA_ligase_ATP-dep_CS"/>
</dbReference>
<sequence>MNKILKLIVVVFICIQSIQAIELMKLGVYKDQNITGWYASEKLDGIRAYWDGKNLLSRQGKVIKAPKYFLKTLPDFALDGELYTKRNEFEKIQTIVMDQIPNEKEWKNITYYIFDAPNANGGLIERLKVVQDYIDKNSNNNDIKNHIKLIPQKLITSKKELDSFLDEIVSSEGEGVVIREPNSVYIKSRSNLNLKYKRFIDSECKVISINKGSGKYKDLMGSITCELSNKIRFKIGSGFSDYIRKNPPKIGSIITFKYQNLTKNGIPRFATFLRVRKD</sequence>
<dbReference type="InterPro" id="IPR012310">
    <property type="entry name" value="DNA_ligase_ATP-dep_cent"/>
</dbReference>
<gene>
    <name evidence="9" type="primary">lig1</name>
    <name evidence="10" type="synonym">lig2</name>
    <name evidence="9" type="ORF">CPIN18021_0230</name>
    <name evidence="10" type="ORF">CPIN18021_0514</name>
</gene>
<accession>A0A1S6U5W1</accession>
<evidence type="ECO:0000256" key="1">
    <source>
        <dbReference type="ARBA" id="ARBA00001968"/>
    </source>
</evidence>
<dbReference type="CDD" id="cd07896">
    <property type="entry name" value="Adenylation_kDNA_ligase_like"/>
    <property type="match status" value="1"/>
</dbReference>
<dbReference type="InterPro" id="IPR012340">
    <property type="entry name" value="NA-bd_OB-fold"/>
</dbReference>
<evidence type="ECO:0000256" key="5">
    <source>
        <dbReference type="ARBA" id="ARBA00023204"/>
    </source>
</evidence>
<evidence type="ECO:0000313" key="10">
    <source>
        <dbReference type="EMBL" id="AQW87350.1"/>
    </source>
</evidence>
<comment type="catalytic activity">
    <reaction evidence="6">
        <text>ATP + (deoxyribonucleotide)n-3'-hydroxyl + 5'-phospho-(deoxyribonucleotide)m = (deoxyribonucleotide)n+m + AMP + diphosphate.</text>
        <dbReference type="EC" id="6.5.1.1"/>
    </reaction>
</comment>
<reference evidence="9" key="2">
    <citation type="journal article" date="2017" name="Int. J. Syst. Evol. Microbiol.">
        <title>Campylobacter pinnipediorum sp. nov., isolated from pinnipeds, comprising Campylobacter pinnipediorum subsp. pinnipediorum subsp. nov. and Campylobacter pinnipediorum subsp. caledonicus subsp. nov.</title>
        <authorList>
            <person name="Gilbert M.J."/>
            <person name="Miller W.G."/>
            <person name="Leger J.S."/>
            <person name="Chapman M.H."/>
            <person name="Timmerman A.J."/>
            <person name="Duim B."/>
            <person name="Foster G."/>
            <person name="Wagenaar J.A."/>
        </authorList>
    </citation>
    <scope>NUCLEOTIDE SEQUENCE</scope>
    <source>
        <strain evidence="9">RM18021</strain>
    </source>
</reference>
<dbReference type="Pfam" id="PF01068">
    <property type="entry name" value="DNA_ligase_A_M"/>
    <property type="match status" value="1"/>
</dbReference>
<dbReference type="SUPFAM" id="SSF56091">
    <property type="entry name" value="DNA ligase/mRNA capping enzyme, catalytic domain"/>
    <property type="match status" value="1"/>
</dbReference>
<dbReference type="EC" id="6.5.1.2" evidence="9"/>
<dbReference type="InterPro" id="IPR050326">
    <property type="entry name" value="NAD_dep_DNA_ligaseB"/>
</dbReference>
<dbReference type="GO" id="GO:0003911">
    <property type="term" value="F:DNA ligase (NAD+) activity"/>
    <property type="evidence" value="ECO:0007669"/>
    <property type="project" value="UniProtKB-EC"/>
</dbReference>
<dbReference type="Gene3D" id="3.30.470.30">
    <property type="entry name" value="DNA ligase/mRNA capping enzyme"/>
    <property type="match status" value="1"/>
</dbReference>
<dbReference type="GO" id="GO:0003910">
    <property type="term" value="F:DNA ligase (ATP) activity"/>
    <property type="evidence" value="ECO:0007669"/>
    <property type="project" value="UniProtKB-EC"/>
</dbReference>
<protein>
    <submittedName>
        <fullName evidence="9">DNA ligase</fullName>
        <ecNumber evidence="9">6.5.1.2</ecNumber>
    </submittedName>
</protein>
<dbReference type="CDD" id="cd08041">
    <property type="entry name" value="OBF_kDNA_ligase_like"/>
    <property type="match status" value="1"/>
</dbReference>
<name>A0A1S6U5W1_9BACT</name>
<dbReference type="GO" id="GO:0006310">
    <property type="term" value="P:DNA recombination"/>
    <property type="evidence" value="ECO:0007669"/>
    <property type="project" value="InterPro"/>
</dbReference>
<dbReference type="NCBIfam" id="NF006592">
    <property type="entry name" value="PRK09125.1"/>
    <property type="match status" value="1"/>
</dbReference>
<dbReference type="Gene3D" id="2.40.50.140">
    <property type="entry name" value="Nucleic acid-binding proteins"/>
    <property type="match status" value="1"/>
</dbReference>
<dbReference type="PANTHER" id="PTHR47810">
    <property type="entry name" value="DNA LIGASE"/>
    <property type="match status" value="1"/>
</dbReference>
<evidence type="ECO:0000256" key="4">
    <source>
        <dbReference type="ARBA" id="ARBA00022763"/>
    </source>
</evidence>